<name>A0A2C1LNK6_BACCE</name>
<dbReference type="RefSeq" id="WP_098882803.1">
    <property type="nucleotide sequence ID" value="NZ_NUMG01000023.1"/>
</dbReference>
<sequence>MKSLKDLFKRNTRPQFPIQDTKALSSKEVDYLILDLRIKNDDRKKLDLPKPVKEFGDLITEKLVNNLMYGIQFSELEIKILNGFYRDVDVSFIEFLLLTDLIQYEEPNKVIGDLQTQGYSYIEGIGYLRFRNYYQTN</sequence>
<accession>A0A2C1LNK6</accession>
<protein>
    <submittedName>
        <fullName evidence="1">Uncharacterized protein</fullName>
    </submittedName>
</protein>
<evidence type="ECO:0000313" key="2">
    <source>
        <dbReference type="Proteomes" id="UP000225766"/>
    </source>
</evidence>
<comment type="caution">
    <text evidence="1">The sequence shown here is derived from an EMBL/GenBank/DDBJ whole genome shotgun (WGS) entry which is preliminary data.</text>
</comment>
<dbReference type="EMBL" id="NUMG01000023">
    <property type="protein sequence ID" value="PGU00067.1"/>
    <property type="molecule type" value="Genomic_DNA"/>
</dbReference>
<dbReference type="AlphaFoldDB" id="A0A2C1LNK6"/>
<dbReference type="Proteomes" id="UP000225766">
    <property type="component" value="Unassembled WGS sequence"/>
</dbReference>
<evidence type="ECO:0000313" key="1">
    <source>
        <dbReference type="EMBL" id="PGU00067.1"/>
    </source>
</evidence>
<reference evidence="1 2" key="1">
    <citation type="submission" date="2017-09" db="EMBL/GenBank/DDBJ databases">
        <title>Large-scale bioinformatics analysis of Bacillus genomes uncovers conserved roles of natural products in bacterial physiology.</title>
        <authorList>
            <consortium name="Agbiome Team Llc"/>
            <person name="Bleich R.M."/>
            <person name="Grubbs K.J."/>
            <person name="Santa Maria K.C."/>
            <person name="Allen S.E."/>
            <person name="Farag S."/>
            <person name="Shank E.A."/>
            <person name="Bowers A."/>
        </authorList>
    </citation>
    <scope>NUCLEOTIDE SEQUENCE [LARGE SCALE GENOMIC DNA]</scope>
    <source>
        <strain evidence="1 2">AFS040105</strain>
    </source>
</reference>
<gene>
    <name evidence="1" type="ORF">COD19_17080</name>
</gene>
<organism evidence="1 2">
    <name type="scientific">Bacillus cereus</name>
    <dbReference type="NCBI Taxonomy" id="1396"/>
    <lineage>
        <taxon>Bacteria</taxon>
        <taxon>Bacillati</taxon>
        <taxon>Bacillota</taxon>
        <taxon>Bacilli</taxon>
        <taxon>Bacillales</taxon>
        <taxon>Bacillaceae</taxon>
        <taxon>Bacillus</taxon>
        <taxon>Bacillus cereus group</taxon>
    </lineage>
</organism>
<proteinExistence type="predicted"/>